<dbReference type="SMART" id="SM00355">
    <property type="entry name" value="ZnF_C2H2"/>
    <property type="match status" value="5"/>
</dbReference>
<feature type="compositionally biased region" description="Basic residues" evidence="12">
    <location>
        <begin position="248"/>
        <end position="258"/>
    </location>
</feature>
<reference evidence="14" key="3">
    <citation type="submission" date="2025-09" db="UniProtKB">
        <authorList>
            <consortium name="Ensembl"/>
        </authorList>
    </citation>
    <scope>IDENTIFICATION</scope>
</reference>
<dbReference type="PROSITE" id="PS50157">
    <property type="entry name" value="ZINC_FINGER_C2H2_2"/>
    <property type="match status" value="3"/>
</dbReference>
<keyword evidence="6" id="KW-0862">Zinc</keyword>
<evidence type="ECO:0000256" key="8">
    <source>
        <dbReference type="ARBA" id="ARBA00023125"/>
    </source>
</evidence>
<feature type="region of interest" description="Disordered" evidence="12">
    <location>
        <begin position="445"/>
        <end position="511"/>
    </location>
</feature>
<sequence>MADSYACKGGRKTAGSTKPSKESRAEARLNPPAELPRLGNATSDKTEGKKKGRPKAENQALKDIPLPLMNQWKDEFKAHSRVKCPNSGCWLEFPSIYGLKYHYQRCQGGAISEKLTYSCSYCEAAFSSKTQLEKHRLWNHLDRPVPASKTENKVQKAIGKSSGKKRAAESSACPTIHPKQAKTEKAVSQDHAENGECPAESRESKEFQIAAAEAIAAATPTAKSSSGKDGGQQGGSQASLQEEDPERMKHRRKQKTPKKFTGEQPSISGTFGLKGLVKAEDKAKAHRAKKLEGSTNMEELKKKPPGAGVKKEAAVHLPAANPEDQWQREISEKGEVACPTCSVITRKTIVGLKKHMDVCQKPVPVETAALGEQEERERLRKVLKQMGKLKCPNEGCAANFSSLMGYQYHQKRCGKQLAEADKPVFSCPHCGKKYKSKAGHDYHVRSEHPASVSPPDTSATREVGPSLPGGDCRAAEPVGRSEPGRAGPGKPPEEPEVKPEPTPVEDFERTPSGRIRRTSAQVAVFHLQEIAEDELARDWTKRRMKDDLVPETKRLNYTRPGLPKLNPRLLESWKNEVKEKGHINCPNNCCEAIYSSVSGLKAHLANCNKGEHSVGKYRCLLCQKEFSSESGVKYHIIKAHSENWFRTSSETARKKKNREQLSSSKEEKKSTNGKKRGRKPKERPLETSLKSKESVAAKTNHKKSPEHWEGSRCSSDGDERGPKAPSQRKGGVSKVPEK</sequence>
<feature type="domain" description="C2H2-type" evidence="13">
    <location>
        <begin position="617"/>
        <end position="641"/>
    </location>
</feature>
<evidence type="ECO:0000256" key="5">
    <source>
        <dbReference type="ARBA" id="ARBA00022771"/>
    </source>
</evidence>
<dbReference type="InterPro" id="IPR036236">
    <property type="entry name" value="Znf_C2H2_sf"/>
</dbReference>
<name>G3UV70_MELGA</name>
<dbReference type="Proteomes" id="UP000001645">
    <property type="component" value="Chromosome 22"/>
</dbReference>
<feature type="domain" description="C2H2-type" evidence="13">
    <location>
        <begin position="117"/>
        <end position="144"/>
    </location>
</feature>
<keyword evidence="5 11" id="KW-0863">Zinc-finger</keyword>
<evidence type="ECO:0000259" key="13">
    <source>
        <dbReference type="PROSITE" id="PS50157"/>
    </source>
</evidence>
<evidence type="ECO:0000256" key="7">
    <source>
        <dbReference type="ARBA" id="ARBA00023015"/>
    </source>
</evidence>
<comment type="similarity">
    <text evidence="2">Belongs to the krueppel C2H2-type zinc-finger protein family.</text>
</comment>
<comment type="subcellular location">
    <subcellularLocation>
        <location evidence="1">Nucleus</location>
    </subcellularLocation>
</comment>
<proteinExistence type="inferred from homology"/>
<feature type="compositionally biased region" description="Basic and acidic residues" evidence="12">
    <location>
        <begin position="703"/>
        <end position="722"/>
    </location>
</feature>
<dbReference type="AlphaFoldDB" id="G3UV70"/>
<keyword evidence="9" id="KW-0804">Transcription</keyword>
<keyword evidence="15" id="KW-1185">Reference proteome</keyword>
<reference evidence="14" key="2">
    <citation type="submission" date="2025-08" db="UniProtKB">
        <authorList>
            <consortium name="Ensembl"/>
        </authorList>
    </citation>
    <scope>IDENTIFICATION</scope>
</reference>
<feature type="region of interest" description="Disordered" evidence="12">
    <location>
        <begin position="648"/>
        <end position="738"/>
    </location>
</feature>
<dbReference type="GO" id="GO:0005634">
    <property type="term" value="C:nucleus"/>
    <property type="evidence" value="ECO:0007669"/>
    <property type="project" value="UniProtKB-SubCell"/>
</dbReference>
<dbReference type="Gene3D" id="3.30.160.60">
    <property type="entry name" value="Classic Zinc Finger"/>
    <property type="match status" value="4"/>
</dbReference>
<dbReference type="FunFam" id="3.30.160.60:FF:000177">
    <property type="entry name" value="Zinc finger protein 512"/>
    <property type="match status" value="1"/>
</dbReference>
<keyword evidence="10" id="KW-0539">Nucleus</keyword>
<feature type="region of interest" description="Disordered" evidence="12">
    <location>
        <begin position="143"/>
        <end position="205"/>
    </location>
</feature>
<dbReference type="InterPro" id="IPR052274">
    <property type="entry name" value="Krueppel_C2H2_Zn-finger"/>
</dbReference>
<evidence type="ECO:0000256" key="9">
    <source>
        <dbReference type="ARBA" id="ARBA00023163"/>
    </source>
</evidence>
<evidence type="ECO:0000313" key="15">
    <source>
        <dbReference type="Proteomes" id="UP000001645"/>
    </source>
</evidence>
<keyword evidence="3" id="KW-0479">Metal-binding</keyword>
<feature type="domain" description="C2H2-type" evidence="13">
    <location>
        <begin position="425"/>
        <end position="453"/>
    </location>
</feature>
<dbReference type="PANTHER" id="PTHR22979:SF3">
    <property type="entry name" value="ZINC FINGER PROTEIN 512B"/>
    <property type="match status" value="1"/>
</dbReference>
<protein>
    <submittedName>
        <fullName evidence="14">Zinc finger protein 512B</fullName>
    </submittedName>
</protein>
<dbReference type="GeneTree" id="ENSGT00940000159165"/>
<dbReference type="GO" id="GO:0008270">
    <property type="term" value="F:zinc ion binding"/>
    <property type="evidence" value="ECO:0007669"/>
    <property type="project" value="UniProtKB-KW"/>
</dbReference>
<evidence type="ECO:0000313" key="14">
    <source>
        <dbReference type="Ensembl" id="ENSMGAP00000019744.2"/>
    </source>
</evidence>
<dbReference type="InterPro" id="IPR013087">
    <property type="entry name" value="Znf_C2H2_type"/>
</dbReference>
<feature type="compositionally biased region" description="Basic and acidic residues" evidence="12">
    <location>
        <begin position="682"/>
        <end position="695"/>
    </location>
</feature>
<evidence type="ECO:0000256" key="3">
    <source>
        <dbReference type="ARBA" id="ARBA00022723"/>
    </source>
</evidence>
<feature type="compositionally biased region" description="Low complexity" evidence="12">
    <location>
        <begin position="217"/>
        <end position="227"/>
    </location>
</feature>
<keyword evidence="7" id="KW-0805">Transcription regulation</keyword>
<dbReference type="InterPro" id="IPR048408">
    <property type="entry name" value="ZNF512_C2HC"/>
</dbReference>
<dbReference type="PROSITE" id="PS00028">
    <property type="entry name" value="ZINC_FINGER_C2H2_1"/>
    <property type="match status" value="3"/>
</dbReference>
<dbReference type="Ensembl" id="ENSMGAT00000018826.2">
    <property type="protein sequence ID" value="ENSMGAP00000019744.2"/>
    <property type="gene ID" value="ENSMGAG00000006724.3"/>
</dbReference>
<evidence type="ECO:0000256" key="4">
    <source>
        <dbReference type="ARBA" id="ARBA00022737"/>
    </source>
</evidence>
<accession>G3UV70</accession>
<evidence type="ECO:0000256" key="1">
    <source>
        <dbReference type="ARBA" id="ARBA00004123"/>
    </source>
</evidence>
<dbReference type="Pfam" id="PF00096">
    <property type="entry name" value="zf-C2H2"/>
    <property type="match status" value="1"/>
</dbReference>
<dbReference type="PANTHER" id="PTHR22979">
    <property type="entry name" value="ZINC FINGER PROTEIN-RELATED"/>
    <property type="match status" value="1"/>
</dbReference>
<evidence type="ECO:0000256" key="2">
    <source>
        <dbReference type="ARBA" id="ARBA00006991"/>
    </source>
</evidence>
<dbReference type="Pfam" id="PF21276">
    <property type="entry name" value="ZNF512_C2HC"/>
    <property type="match status" value="2"/>
</dbReference>
<feature type="region of interest" description="Disordered" evidence="12">
    <location>
        <begin position="217"/>
        <end position="274"/>
    </location>
</feature>
<feature type="compositionally biased region" description="Basic residues" evidence="12">
    <location>
        <begin position="671"/>
        <end position="681"/>
    </location>
</feature>
<dbReference type="GeneID" id="100551079"/>
<dbReference type="Bgee" id="ENSMGAG00000006724">
    <property type="expression patterns" value="Expressed in gizzard and 17 other cell types or tissues"/>
</dbReference>
<keyword evidence="8" id="KW-0238">DNA-binding</keyword>
<feature type="region of interest" description="Disordered" evidence="12">
    <location>
        <begin position="1"/>
        <end position="62"/>
    </location>
</feature>
<dbReference type="SUPFAM" id="SSF57667">
    <property type="entry name" value="beta-beta-alpha zinc fingers"/>
    <property type="match status" value="6"/>
</dbReference>
<organism evidence="14 15">
    <name type="scientific">Meleagris gallopavo</name>
    <name type="common">Wild turkey</name>
    <dbReference type="NCBI Taxonomy" id="9103"/>
    <lineage>
        <taxon>Eukaryota</taxon>
        <taxon>Metazoa</taxon>
        <taxon>Chordata</taxon>
        <taxon>Craniata</taxon>
        <taxon>Vertebrata</taxon>
        <taxon>Euteleostomi</taxon>
        <taxon>Archelosauria</taxon>
        <taxon>Archosauria</taxon>
        <taxon>Dinosauria</taxon>
        <taxon>Saurischia</taxon>
        <taxon>Theropoda</taxon>
        <taxon>Coelurosauria</taxon>
        <taxon>Aves</taxon>
        <taxon>Neognathae</taxon>
        <taxon>Galloanserae</taxon>
        <taxon>Galliformes</taxon>
        <taxon>Phasianidae</taxon>
        <taxon>Meleagridinae</taxon>
        <taxon>Meleagris</taxon>
    </lineage>
</organism>
<dbReference type="RefSeq" id="XP_010720688.1">
    <property type="nucleotide sequence ID" value="XM_010722386.3"/>
</dbReference>
<dbReference type="GO" id="GO:0003677">
    <property type="term" value="F:DNA binding"/>
    <property type="evidence" value="ECO:0007669"/>
    <property type="project" value="UniProtKB-KW"/>
</dbReference>
<dbReference type="HOGENOM" id="CLU_051965_0_0_1"/>
<evidence type="ECO:0000256" key="11">
    <source>
        <dbReference type="PROSITE-ProRule" id="PRU00042"/>
    </source>
</evidence>
<dbReference type="CTD" id="57473"/>
<evidence type="ECO:0000256" key="12">
    <source>
        <dbReference type="SAM" id="MobiDB-lite"/>
    </source>
</evidence>
<evidence type="ECO:0000256" key="10">
    <source>
        <dbReference type="ARBA" id="ARBA00023242"/>
    </source>
</evidence>
<reference evidence="14 15" key="1">
    <citation type="journal article" date="2010" name="PLoS Biol.">
        <title>Multi-platform next-generation sequencing of the domestic turkey (Meleagris gallopavo): genome assembly and analysis.</title>
        <authorList>
            <person name="Dalloul R.A."/>
            <person name="Long J.A."/>
            <person name="Zimin A.V."/>
            <person name="Aslam L."/>
            <person name="Beal K."/>
            <person name="Blomberg L.A."/>
            <person name="Bouffard P."/>
            <person name="Burt D.W."/>
            <person name="Crasta O."/>
            <person name="Crooijmans R.P."/>
            <person name="Cooper K."/>
            <person name="Coulombe R.A."/>
            <person name="De S."/>
            <person name="Delany M.E."/>
            <person name="Dodgson J.B."/>
            <person name="Dong J.J."/>
            <person name="Evans C."/>
            <person name="Frederickson K.M."/>
            <person name="Flicek P."/>
            <person name="Florea L."/>
            <person name="Folkerts O."/>
            <person name="Groenen M.A."/>
            <person name="Harkins T.T."/>
            <person name="Herrero J."/>
            <person name="Hoffmann S."/>
            <person name="Megens H.J."/>
            <person name="Jiang A."/>
            <person name="de Jong P."/>
            <person name="Kaiser P."/>
            <person name="Kim H."/>
            <person name="Kim K.W."/>
            <person name="Kim S."/>
            <person name="Langenberger D."/>
            <person name="Lee M.K."/>
            <person name="Lee T."/>
            <person name="Mane S."/>
            <person name="Marcais G."/>
            <person name="Marz M."/>
            <person name="McElroy A.P."/>
            <person name="Modise T."/>
            <person name="Nefedov M."/>
            <person name="Notredame C."/>
            <person name="Paton I.R."/>
            <person name="Payne W.S."/>
            <person name="Pertea G."/>
            <person name="Prickett D."/>
            <person name="Puiu D."/>
            <person name="Qioa D."/>
            <person name="Raineri E."/>
            <person name="Ruffier M."/>
            <person name="Salzberg S.L."/>
            <person name="Schatz M.C."/>
            <person name="Scheuring C."/>
            <person name="Schmidt C.J."/>
            <person name="Schroeder S."/>
            <person name="Searle S.M."/>
            <person name="Smith E.J."/>
            <person name="Smith J."/>
            <person name="Sonstegard T.S."/>
            <person name="Stadler P.F."/>
            <person name="Tafer H."/>
            <person name="Tu Z.J."/>
            <person name="Van Tassell C.P."/>
            <person name="Vilella A.J."/>
            <person name="Williams K.P."/>
            <person name="Yorke J.A."/>
            <person name="Zhang L."/>
            <person name="Zhang H.B."/>
            <person name="Zhang X."/>
            <person name="Zhang Y."/>
            <person name="Reed K.M."/>
        </authorList>
    </citation>
    <scope>NUCLEOTIDE SEQUENCE [LARGE SCALE GENOMIC DNA]</scope>
</reference>
<evidence type="ECO:0000256" key="6">
    <source>
        <dbReference type="ARBA" id="ARBA00022833"/>
    </source>
</evidence>
<dbReference type="OrthoDB" id="7463797at2759"/>
<dbReference type="FunFam" id="3.30.160.60:FF:000857">
    <property type="entry name" value="Zinc finger protein 512B"/>
    <property type="match status" value="1"/>
</dbReference>
<keyword evidence="4" id="KW-0677">Repeat</keyword>
<gene>
    <name evidence="14" type="primary">ZNF512B</name>
</gene>
<feature type="compositionally biased region" description="Basic and acidic residues" evidence="12">
    <location>
        <begin position="181"/>
        <end position="205"/>
    </location>
</feature>
<dbReference type="FunFam" id="3.30.160.60:FF:000270">
    <property type="entry name" value="Zinc finger protein 512"/>
    <property type="match status" value="1"/>
</dbReference>